<organism evidence="7 8">
    <name type="scientific">Manihot esculenta</name>
    <name type="common">Cassava</name>
    <name type="synonym">Jatropha manihot</name>
    <dbReference type="NCBI Taxonomy" id="3983"/>
    <lineage>
        <taxon>Eukaryota</taxon>
        <taxon>Viridiplantae</taxon>
        <taxon>Streptophyta</taxon>
        <taxon>Embryophyta</taxon>
        <taxon>Tracheophyta</taxon>
        <taxon>Spermatophyta</taxon>
        <taxon>Magnoliopsida</taxon>
        <taxon>eudicotyledons</taxon>
        <taxon>Gunneridae</taxon>
        <taxon>Pentapetalae</taxon>
        <taxon>rosids</taxon>
        <taxon>fabids</taxon>
        <taxon>Malpighiales</taxon>
        <taxon>Euphorbiaceae</taxon>
        <taxon>Crotonoideae</taxon>
        <taxon>Manihoteae</taxon>
        <taxon>Manihot</taxon>
    </lineage>
</organism>
<comment type="function">
    <text evidence="4">Sequence-specific RNA-binding protein that regulates translation and mRNA stability by binding the 3'-UTR of target mRNAs.</text>
</comment>
<keyword evidence="2" id="KW-0810">Translation regulation</keyword>
<evidence type="ECO:0000259" key="6">
    <source>
        <dbReference type="PROSITE" id="PS50303"/>
    </source>
</evidence>
<feature type="repeat" description="Pumilio" evidence="5">
    <location>
        <begin position="536"/>
        <end position="572"/>
    </location>
</feature>
<dbReference type="InterPro" id="IPR033133">
    <property type="entry name" value="PUM-HD"/>
</dbReference>
<evidence type="ECO:0000256" key="2">
    <source>
        <dbReference type="ARBA" id="ARBA00022845"/>
    </source>
</evidence>
<dbReference type="Gene3D" id="1.25.10.10">
    <property type="entry name" value="Leucine-rich Repeat Variant"/>
    <property type="match status" value="1"/>
</dbReference>
<dbReference type="GO" id="GO:0010608">
    <property type="term" value="P:post-transcriptional regulation of gene expression"/>
    <property type="evidence" value="ECO:0000318"/>
    <property type="project" value="GO_Central"/>
</dbReference>
<dbReference type="InterPro" id="IPR016024">
    <property type="entry name" value="ARM-type_fold"/>
</dbReference>
<dbReference type="CDD" id="cd07920">
    <property type="entry name" value="Pumilio"/>
    <property type="match status" value="1"/>
</dbReference>
<gene>
    <name evidence="7" type="ORF">MANES_02G153200v8</name>
</gene>
<dbReference type="SUPFAM" id="SSF48371">
    <property type="entry name" value="ARM repeat"/>
    <property type="match status" value="1"/>
</dbReference>
<dbReference type="InterPro" id="IPR001313">
    <property type="entry name" value="Pumilio_RNA-bd_rpt"/>
</dbReference>
<dbReference type="GO" id="GO:0003729">
    <property type="term" value="F:mRNA binding"/>
    <property type="evidence" value="ECO:0000318"/>
    <property type="project" value="GO_Central"/>
</dbReference>
<keyword evidence="1" id="KW-0677">Repeat</keyword>
<dbReference type="InterPro" id="IPR011989">
    <property type="entry name" value="ARM-like"/>
</dbReference>
<feature type="repeat" description="Pumilio" evidence="5">
    <location>
        <begin position="720"/>
        <end position="758"/>
    </location>
</feature>
<dbReference type="EMBL" id="CM004388">
    <property type="protein sequence ID" value="OAY58145.1"/>
    <property type="molecule type" value="Genomic_DNA"/>
</dbReference>
<evidence type="ECO:0000256" key="1">
    <source>
        <dbReference type="ARBA" id="ARBA00022737"/>
    </source>
</evidence>
<evidence type="ECO:0000313" key="7">
    <source>
        <dbReference type="EMBL" id="OAY58145.1"/>
    </source>
</evidence>
<dbReference type="SMART" id="SM00025">
    <property type="entry name" value="Pumilio"/>
    <property type="match status" value="8"/>
</dbReference>
<feature type="repeat" description="Pumilio" evidence="5">
    <location>
        <begin position="684"/>
        <end position="719"/>
    </location>
</feature>
<reference evidence="8" key="1">
    <citation type="journal article" date="2016" name="Nat. Biotechnol.">
        <title>Sequencing wild and cultivated cassava and related species reveals extensive interspecific hybridization and genetic diversity.</title>
        <authorList>
            <person name="Bredeson J.V."/>
            <person name="Lyons J.B."/>
            <person name="Prochnik S.E."/>
            <person name="Wu G.A."/>
            <person name="Ha C.M."/>
            <person name="Edsinger-Gonzales E."/>
            <person name="Grimwood J."/>
            <person name="Schmutz J."/>
            <person name="Rabbi I.Y."/>
            <person name="Egesi C."/>
            <person name="Nauluvula P."/>
            <person name="Lebot V."/>
            <person name="Ndunguru J."/>
            <person name="Mkamilo G."/>
            <person name="Bart R.S."/>
            <person name="Setter T.L."/>
            <person name="Gleadow R.M."/>
            <person name="Kulakow P."/>
            <person name="Ferguson M.E."/>
            <person name="Rounsley S."/>
            <person name="Rokhsar D.S."/>
        </authorList>
    </citation>
    <scope>NUCLEOTIDE SEQUENCE [LARGE SCALE GENOMIC DNA]</scope>
    <source>
        <strain evidence="8">cv. AM560-2</strain>
    </source>
</reference>
<evidence type="ECO:0000256" key="4">
    <source>
        <dbReference type="ARBA" id="ARBA00058490"/>
    </source>
</evidence>
<dbReference type="Pfam" id="PF00806">
    <property type="entry name" value="PUF"/>
    <property type="match status" value="8"/>
</dbReference>
<feature type="repeat" description="Pumilio" evidence="5">
    <location>
        <begin position="612"/>
        <end position="647"/>
    </location>
</feature>
<dbReference type="InterPro" id="IPR033712">
    <property type="entry name" value="Pumilio_RNA-bd"/>
</dbReference>
<dbReference type="PANTHER" id="PTHR12537">
    <property type="entry name" value="RNA BINDING PROTEIN PUMILIO-RELATED"/>
    <property type="match status" value="1"/>
</dbReference>
<dbReference type="PANTHER" id="PTHR12537:SF138">
    <property type="entry name" value="PUMILIO HOMOLOG 7, CHLOROPLASTIC-RELATED"/>
    <property type="match status" value="1"/>
</dbReference>
<dbReference type="PROSITE" id="PS50303">
    <property type="entry name" value="PUM_HD"/>
    <property type="match status" value="1"/>
</dbReference>
<dbReference type="OrthoDB" id="668540at2759"/>
<feature type="domain" description="PUM-HD" evidence="6">
    <location>
        <begin position="478"/>
        <end position="817"/>
    </location>
</feature>
<dbReference type="Proteomes" id="UP000091857">
    <property type="component" value="Chromosome 2"/>
</dbReference>
<evidence type="ECO:0000313" key="8">
    <source>
        <dbReference type="Proteomes" id="UP000091857"/>
    </source>
</evidence>
<accession>A0A2C9WE81</accession>
<evidence type="ECO:0000256" key="3">
    <source>
        <dbReference type="ARBA" id="ARBA00022884"/>
    </source>
</evidence>
<dbReference type="FunFam" id="1.25.10.10:FF:000237">
    <property type="entry name" value="Pumilio homolog 9"/>
    <property type="match status" value="1"/>
</dbReference>
<keyword evidence="3" id="KW-0694">RNA-binding</keyword>
<feature type="repeat" description="Pumilio" evidence="5">
    <location>
        <begin position="648"/>
        <end position="683"/>
    </location>
</feature>
<dbReference type="AlphaFoldDB" id="A0A2C9WE81"/>
<dbReference type="GO" id="GO:0006417">
    <property type="term" value="P:regulation of translation"/>
    <property type="evidence" value="ECO:0007669"/>
    <property type="project" value="UniProtKB-KW"/>
</dbReference>
<protein>
    <recommendedName>
        <fullName evidence="6">PUM-HD domain-containing protein</fullName>
    </recommendedName>
</protein>
<sequence>MMGKLSERDNIRIGENVMRDGDLLNEVPYVPYFSLLRLRKPPLSGSPVSRVSQRSPEHSSSSCSFSNGFCSPHCGSPYGEREKRVAENMGRDGELFNDVSNVPHLSLLRQQQKLLGSPATRVSLQSPECSPSSSLFPNRFCSPKDDSLYTAPSTEEAKYHTPGPHYWNGLCLDSKSPHHESYEIDGRMLDEMGLSQSFCEMRIRDDQNGGTKMKGLEMDADGFEFGFDYGSVGGAVKNNVKNYGSYGGFKNGAFDVHDFQSSHHGVHLSTHDDCNHALNGFQSGFGKDAHDSMVSSFAHNQSFNLSSDSGWYDNHLLERRKEQGGSWTHWGIQSQNQFINKPYLDDSPSFPLHYKMASIGGRSVMDSSGAPQLMNPMFDLDVNHPFYRGSMLKERIRAITTNGFSHSLMSMKGAGDTEAFSCEDSFIIQGKGLNHVLNEGHEPMSSAKKNSLNETSVQNLRGKTIKLGGAQFHGGSWENDQRLNTENPLPPAPSISSLSEVQGNIYLMAQDQNGCRWLQRIFDEGTKEDVQIIFNEIIDHVVELMLKPFGNYVIQKFLDVCNEEQRLQIVFMVTEEQGQLVRICLNTYGTRAAQKLIETLKTRQQILFVVSSLKPGFLDLVKDQNGNHVIQRCLQCLSNEDNKFIFDAGAKFCVEIATHRHGCCVMQRCITHSTGKHRDKLITEISKNSILLAQDPFGNYVVQYIIELKSPSSIANLLSQFKTHYVQLSMQKFSSHVVEKCLKHLDESREQIIHELISVPRFEQLLQDPFANYVIQSALAVTKGPLHSLLVDAVQPHVTLCSNPYSKRIFSGNLLKK</sequence>
<feature type="repeat" description="Pumilio" evidence="5">
    <location>
        <begin position="575"/>
        <end position="611"/>
    </location>
</feature>
<dbReference type="GO" id="GO:0005737">
    <property type="term" value="C:cytoplasm"/>
    <property type="evidence" value="ECO:0000318"/>
    <property type="project" value="GO_Central"/>
</dbReference>
<name>A0A2C9WE81_MANES</name>
<comment type="caution">
    <text evidence="7">The sequence shown here is derived from an EMBL/GenBank/DDBJ whole genome shotgun (WGS) entry which is preliminary data.</text>
</comment>
<evidence type="ECO:0000256" key="5">
    <source>
        <dbReference type="PROSITE-ProRule" id="PRU00317"/>
    </source>
</evidence>
<dbReference type="STRING" id="3983.A0A2C9WE81"/>
<dbReference type="Gramene" id="Manes.02G153200.1.v8.1">
    <property type="protein sequence ID" value="Manes.02G153200.1.v8.1.CDS"/>
    <property type="gene ID" value="Manes.02G153200.v8.1"/>
</dbReference>
<dbReference type="PROSITE" id="PS50302">
    <property type="entry name" value="PUM"/>
    <property type="match status" value="7"/>
</dbReference>
<feature type="repeat" description="Pumilio" evidence="5">
    <location>
        <begin position="500"/>
        <end position="535"/>
    </location>
</feature>
<keyword evidence="8" id="KW-1185">Reference proteome</keyword>
<proteinExistence type="predicted"/>